<gene>
    <name evidence="2" type="ORF">ABVK25_003600</name>
</gene>
<feature type="compositionally biased region" description="Pro residues" evidence="1">
    <location>
        <begin position="141"/>
        <end position="150"/>
    </location>
</feature>
<proteinExistence type="predicted"/>
<evidence type="ECO:0000256" key="1">
    <source>
        <dbReference type="SAM" id="MobiDB-lite"/>
    </source>
</evidence>
<reference evidence="2 3" key="1">
    <citation type="submission" date="2024-09" db="EMBL/GenBank/DDBJ databases">
        <title>Rethinking Asexuality: The Enigmatic Case of Functional Sexual Genes in Lepraria (Stereocaulaceae).</title>
        <authorList>
            <person name="Doellman M."/>
            <person name="Sun Y."/>
            <person name="Barcenas-Pena A."/>
            <person name="Lumbsch H.T."/>
            <person name="Grewe F."/>
        </authorList>
    </citation>
    <scope>NUCLEOTIDE SEQUENCE [LARGE SCALE GENOMIC DNA]</scope>
    <source>
        <strain evidence="2 3">Grewe 0041</strain>
    </source>
</reference>
<evidence type="ECO:0000313" key="2">
    <source>
        <dbReference type="EMBL" id="KAL2055958.1"/>
    </source>
</evidence>
<organism evidence="2 3">
    <name type="scientific">Lepraria finkii</name>
    <dbReference type="NCBI Taxonomy" id="1340010"/>
    <lineage>
        <taxon>Eukaryota</taxon>
        <taxon>Fungi</taxon>
        <taxon>Dikarya</taxon>
        <taxon>Ascomycota</taxon>
        <taxon>Pezizomycotina</taxon>
        <taxon>Lecanoromycetes</taxon>
        <taxon>OSLEUM clade</taxon>
        <taxon>Lecanoromycetidae</taxon>
        <taxon>Lecanorales</taxon>
        <taxon>Lecanorineae</taxon>
        <taxon>Stereocaulaceae</taxon>
        <taxon>Lepraria</taxon>
    </lineage>
</organism>
<evidence type="ECO:0000313" key="3">
    <source>
        <dbReference type="Proteomes" id="UP001590951"/>
    </source>
</evidence>
<protein>
    <submittedName>
        <fullName evidence="2">Uncharacterized protein</fullName>
    </submittedName>
</protein>
<comment type="caution">
    <text evidence="2">The sequence shown here is derived from an EMBL/GenBank/DDBJ whole genome shotgun (WGS) entry which is preliminary data.</text>
</comment>
<feature type="region of interest" description="Disordered" evidence="1">
    <location>
        <begin position="128"/>
        <end position="150"/>
    </location>
</feature>
<dbReference type="Proteomes" id="UP001590951">
    <property type="component" value="Unassembled WGS sequence"/>
</dbReference>
<keyword evidence="3" id="KW-1185">Reference proteome</keyword>
<dbReference type="EMBL" id="JBHFEH010000009">
    <property type="protein sequence ID" value="KAL2055958.1"/>
    <property type="molecule type" value="Genomic_DNA"/>
</dbReference>
<sequence>MDGETTVAITPANVLQVKQLLHEATAGGIKLEEVVQKVSKAACFAIAECTIQSTTTDKLLELNKRKERKTNRTKGNWGNARVMNQDVIDQRKKDAAEKYAEKNAKKALKEWNKEEKRLRALGPNIFAPPRLLATPRRHAPAPAPSPSPSC</sequence>
<accession>A0ABR4BJ59</accession>
<name>A0ABR4BJ59_9LECA</name>